<dbReference type="Proteomes" id="UP000814140">
    <property type="component" value="Unassembled WGS sequence"/>
</dbReference>
<name>A0ACB8SVG3_9AGAM</name>
<dbReference type="EMBL" id="MU277221">
    <property type="protein sequence ID" value="KAI0060162.1"/>
    <property type="molecule type" value="Genomic_DNA"/>
</dbReference>
<reference evidence="1" key="1">
    <citation type="submission" date="2021-03" db="EMBL/GenBank/DDBJ databases">
        <authorList>
            <consortium name="DOE Joint Genome Institute"/>
            <person name="Ahrendt S."/>
            <person name="Looney B.P."/>
            <person name="Miyauchi S."/>
            <person name="Morin E."/>
            <person name="Drula E."/>
            <person name="Courty P.E."/>
            <person name="Chicoki N."/>
            <person name="Fauchery L."/>
            <person name="Kohler A."/>
            <person name="Kuo A."/>
            <person name="Labutti K."/>
            <person name="Pangilinan J."/>
            <person name="Lipzen A."/>
            <person name="Riley R."/>
            <person name="Andreopoulos W."/>
            <person name="He G."/>
            <person name="Johnson J."/>
            <person name="Barry K.W."/>
            <person name="Grigoriev I.V."/>
            <person name="Nagy L."/>
            <person name="Hibbett D."/>
            <person name="Henrissat B."/>
            <person name="Matheny P.B."/>
            <person name="Labbe J."/>
            <person name="Martin F."/>
        </authorList>
    </citation>
    <scope>NUCLEOTIDE SEQUENCE</scope>
    <source>
        <strain evidence="1">HHB10654</strain>
    </source>
</reference>
<keyword evidence="2" id="KW-1185">Reference proteome</keyword>
<gene>
    <name evidence="1" type="ORF">BV25DRAFT_1808056</name>
</gene>
<evidence type="ECO:0000313" key="2">
    <source>
        <dbReference type="Proteomes" id="UP000814140"/>
    </source>
</evidence>
<comment type="caution">
    <text evidence="1">The sequence shown here is derived from an EMBL/GenBank/DDBJ whole genome shotgun (WGS) entry which is preliminary data.</text>
</comment>
<organism evidence="1 2">
    <name type="scientific">Artomyces pyxidatus</name>
    <dbReference type="NCBI Taxonomy" id="48021"/>
    <lineage>
        <taxon>Eukaryota</taxon>
        <taxon>Fungi</taxon>
        <taxon>Dikarya</taxon>
        <taxon>Basidiomycota</taxon>
        <taxon>Agaricomycotina</taxon>
        <taxon>Agaricomycetes</taxon>
        <taxon>Russulales</taxon>
        <taxon>Auriscalpiaceae</taxon>
        <taxon>Artomyces</taxon>
    </lineage>
</organism>
<accession>A0ACB8SVG3</accession>
<protein>
    <submittedName>
        <fullName evidence="1">Cytochrome P450</fullName>
    </submittedName>
</protein>
<sequence length="519" mass="58473">MPVNCVLAIVFLCTFAVSRWIRTRRLKMPPGPPPDPFIGNLRQMAFDKQEERFAEWGRTYGSDVIHAKVFGRSMVILNSLQAARDLMEKRSLNYSCRPRLVLIVELMGWDSVITNLPYGDRFRKHRRLIQDHFSAQAIVDFRSLQRKEAYTLLEGLFETPDDFIRHIRRFAAGTIMKIAYGHTVKSVDELYVRLAEEAGIDTVTAVSPGAMLVDFFPVLKYIPSWMPGAGFKRHALGTRAKVRRMLDAPFQMVQSTLAAGTAVPSFTSGLLTENDNSNDTPVHDDEDIKGIAGVLYAAATDTTSAIVISFILSLVRYPEVLKKAQAEIDAVVGLDRLPDFDDRASLPYVESLIKEVYRWSAPVPLGLPHRCMNDDQYRGYDIPADTIVFPNIWAMTRDESVYPDAGSFVPERFMGPIAEKAESTDPRDFVFGFGRRYAYELMPECPGKLFADANIWLIAACVIATFDVFACRDETGEAIIPPAEFSPGFVRHPVRFNCNIKPRSQRSHDTIQQALNWVG</sequence>
<reference evidence="1" key="2">
    <citation type="journal article" date="2022" name="New Phytol.">
        <title>Evolutionary transition to the ectomycorrhizal habit in the genomes of a hyperdiverse lineage of mushroom-forming fungi.</title>
        <authorList>
            <person name="Looney B."/>
            <person name="Miyauchi S."/>
            <person name="Morin E."/>
            <person name="Drula E."/>
            <person name="Courty P.E."/>
            <person name="Kohler A."/>
            <person name="Kuo A."/>
            <person name="LaButti K."/>
            <person name="Pangilinan J."/>
            <person name="Lipzen A."/>
            <person name="Riley R."/>
            <person name="Andreopoulos W."/>
            <person name="He G."/>
            <person name="Johnson J."/>
            <person name="Nolan M."/>
            <person name="Tritt A."/>
            <person name="Barry K.W."/>
            <person name="Grigoriev I.V."/>
            <person name="Nagy L.G."/>
            <person name="Hibbett D."/>
            <person name="Henrissat B."/>
            <person name="Matheny P.B."/>
            <person name="Labbe J."/>
            <person name="Martin F.M."/>
        </authorList>
    </citation>
    <scope>NUCLEOTIDE SEQUENCE</scope>
    <source>
        <strain evidence="1">HHB10654</strain>
    </source>
</reference>
<evidence type="ECO:0000313" key="1">
    <source>
        <dbReference type="EMBL" id="KAI0060162.1"/>
    </source>
</evidence>
<proteinExistence type="predicted"/>